<feature type="region of interest" description="Disordered" evidence="1">
    <location>
        <begin position="182"/>
        <end position="207"/>
    </location>
</feature>
<dbReference type="AlphaFoldDB" id="A0AAV9U3V2"/>
<proteinExistence type="predicted"/>
<dbReference type="EMBL" id="JAVHNS010000015">
    <property type="protein sequence ID" value="KAK6334299.1"/>
    <property type="molecule type" value="Genomic_DNA"/>
</dbReference>
<sequence length="207" mass="24094">MYSFPGFVAEKTCITSLDGFDQCTPQDKQNPSRREFKPCQSSTLHYEFLEWPEYRLDSFDSQFRKTTYALATLTNHQRRQSITPSTPNIFQFTKMVFGEPHTHFIYFRECGHIDPKYIFVPDPKDAEHCICGRSDKFKIRIDFSGQVIYHQQARELPARCDNCSLRPKMKLEEYEAYLSLVPGDEVPPGADAEDETPPVNPPKRRKV</sequence>
<evidence type="ECO:0000313" key="3">
    <source>
        <dbReference type="Proteomes" id="UP001373714"/>
    </source>
</evidence>
<gene>
    <name evidence="2" type="ORF">TWF730_003513</name>
</gene>
<protein>
    <submittedName>
        <fullName evidence="2">Uncharacterized protein</fullName>
    </submittedName>
</protein>
<reference evidence="2 3" key="1">
    <citation type="submission" date="2019-10" db="EMBL/GenBank/DDBJ databases">
        <authorList>
            <person name="Palmer J.M."/>
        </authorList>
    </citation>
    <scope>NUCLEOTIDE SEQUENCE [LARGE SCALE GENOMIC DNA]</scope>
    <source>
        <strain evidence="2 3">TWF730</strain>
    </source>
</reference>
<accession>A0AAV9U3V2</accession>
<keyword evidence="3" id="KW-1185">Reference proteome</keyword>
<dbReference type="Proteomes" id="UP001373714">
    <property type="component" value="Unassembled WGS sequence"/>
</dbReference>
<comment type="caution">
    <text evidence="2">The sequence shown here is derived from an EMBL/GenBank/DDBJ whole genome shotgun (WGS) entry which is preliminary data.</text>
</comment>
<evidence type="ECO:0000313" key="2">
    <source>
        <dbReference type="EMBL" id="KAK6334299.1"/>
    </source>
</evidence>
<organism evidence="2 3">
    <name type="scientific">Orbilia blumenaviensis</name>
    <dbReference type="NCBI Taxonomy" id="1796055"/>
    <lineage>
        <taxon>Eukaryota</taxon>
        <taxon>Fungi</taxon>
        <taxon>Dikarya</taxon>
        <taxon>Ascomycota</taxon>
        <taxon>Pezizomycotina</taxon>
        <taxon>Orbiliomycetes</taxon>
        <taxon>Orbiliales</taxon>
        <taxon>Orbiliaceae</taxon>
        <taxon>Orbilia</taxon>
    </lineage>
</organism>
<name>A0AAV9U3V2_9PEZI</name>
<evidence type="ECO:0000256" key="1">
    <source>
        <dbReference type="SAM" id="MobiDB-lite"/>
    </source>
</evidence>